<evidence type="ECO:0000313" key="1">
    <source>
        <dbReference type="EMBL" id="MPN56846.1"/>
    </source>
</evidence>
<comment type="caution">
    <text evidence="1">The sequence shown here is derived from an EMBL/GenBank/DDBJ whole genome shotgun (WGS) entry which is preliminary data.</text>
</comment>
<organism evidence="1">
    <name type="scientific">bioreactor metagenome</name>
    <dbReference type="NCBI Taxonomy" id="1076179"/>
    <lineage>
        <taxon>unclassified sequences</taxon>
        <taxon>metagenomes</taxon>
        <taxon>ecological metagenomes</taxon>
    </lineage>
</organism>
<protein>
    <submittedName>
        <fullName evidence="1">Uncharacterized protein</fullName>
    </submittedName>
</protein>
<reference evidence="1" key="1">
    <citation type="submission" date="2019-08" db="EMBL/GenBank/DDBJ databases">
        <authorList>
            <person name="Kucharzyk K."/>
            <person name="Murdoch R.W."/>
            <person name="Higgins S."/>
            <person name="Loffler F."/>
        </authorList>
    </citation>
    <scope>NUCLEOTIDE SEQUENCE</scope>
</reference>
<dbReference type="EMBL" id="VSSQ01127659">
    <property type="protein sequence ID" value="MPN56846.1"/>
    <property type="molecule type" value="Genomic_DNA"/>
</dbReference>
<dbReference type="AlphaFoldDB" id="A0A645J070"/>
<name>A0A645J070_9ZZZZ</name>
<proteinExistence type="predicted"/>
<gene>
    <name evidence="1" type="ORF">SDC9_204539</name>
</gene>
<sequence length="93" mass="10659">MHLCMVLRHVEELTRSSICSEIHEALFDDVSLLKWSSLSLARDVLREYGTTLSDNCCENTFFEHFGLSQKIFLTLSSNLTDLDIIGRSCNFLQ</sequence>
<accession>A0A645J070</accession>